<accession>A0AAU9K873</accession>
<sequence>MFNLFKYKKSQSPRPVKKRRAISSVQSYKRILDWGRSASPGAIKTLQEGAVMIKHPSSHEFRTRKKHLEKAGNMYIRKYMKSAERAQRCSDEFKSSHLETDKYNNHSPHNSSDWMRPTEVKRKVKVFKREIRVPDLFDYEALDVNKFHLPKWREDNKSPSTLNIKVDNGSAWKRMDSYVYGEPYVEGYEKLGDLTRKRNKTRECSGKEFRVSRYVDTSTNFDSIRSYLETQYTDLLSQKSYPTSYKSFFK</sequence>
<protein>
    <submittedName>
        <fullName evidence="1">Uncharacterized protein</fullName>
    </submittedName>
</protein>
<organism evidence="1 2">
    <name type="scientific">Blepharisma stoltei</name>
    <dbReference type="NCBI Taxonomy" id="1481888"/>
    <lineage>
        <taxon>Eukaryota</taxon>
        <taxon>Sar</taxon>
        <taxon>Alveolata</taxon>
        <taxon>Ciliophora</taxon>
        <taxon>Postciliodesmatophora</taxon>
        <taxon>Heterotrichea</taxon>
        <taxon>Heterotrichida</taxon>
        <taxon>Blepharismidae</taxon>
        <taxon>Blepharisma</taxon>
    </lineage>
</organism>
<evidence type="ECO:0000313" key="2">
    <source>
        <dbReference type="Proteomes" id="UP001162131"/>
    </source>
</evidence>
<proteinExistence type="predicted"/>
<comment type="caution">
    <text evidence="1">The sequence shown here is derived from an EMBL/GenBank/DDBJ whole genome shotgun (WGS) entry which is preliminary data.</text>
</comment>
<evidence type="ECO:0000313" key="1">
    <source>
        <dbReference type="EMBL" id="CAG9330159.1"/>
    </source>
</evidence>
<gene>
    <name evidence="1" type="ORF">BSTOLATCC_MIC50761</name>
</gene>
<keyword evidence="2" id="KW-1185">Reference proteome</keyword>
<dbReference type="AlphaFoldDB" id="A0AAU9K873"/>
<reference evidence="1" key="1">
    <citation type="submission" date="2021-09" db="EMBL/GenBank/DDBJ databases">
        <authorList>
            <consortium name="AG Swart"/>
            <person name="Singh M."/>
            <person name="Singh A."/>
            <person name="Seah K."/>
            <person name="Emmerich C."/>
        </authorList>
    </citation>
    <scope>NUCLEOTIDE SEQUENCE</scope>
    <source>
        <strain evidence="1">ATCC30299</strain>
    </source>
</reference>
<dbReference type="EMBL" id="CAJZBQ010000051">
    <property type="protein sequence ID" value="CAG9330159.1"/>
    <property type="molecule type" value="Genomic_DNA"/>
</dbReference>
<dbReference type="Proteomes" id="UP001162131">
    <property type="component" value="Unassembled WGS sequence"/>
</dbReference>
<name>A0AAU9K873_9CILI</name>